<dbReference type="PROSITE" id="PS50157">
    <property type="entry name" value="ZINC_FINGER_C2H2_2"/>
    <property type="match status" value="1"/>
</dbReference>
<evidence type="ECO:0000259" key="3">
    <source>
        <dbReference type="PROSITE" id="PS50157"/>
    </source>
</evidence>
<accession>A0ABQ9FS92</accession>
<keyword evidence="5" id="KW-1185">Reference proteome</keyword>
<reference evidence="4 5" key="1">
    <citation type="submission" date="2022-12" db="EMBL/GenBank/DDBJ databases">
        <title>Chromosome-level genome of Tegillarca granosa.</title>
        <authorList>
            <person name="Kim J."/>
        </authorList>
    </citation>
    <scope>NUCLEOTIDE SEQUENCE [LARGE SCALE GENOMIC DNA]</scope>
    <source>
        <strain evidence="4">Teg-2019</strain>
        <tissue evidence="4">Adductor muscle</tissue>
    </source>
</reference>
<proteinExistence type="predicted"/>
<feature type="compositionally biased region" description="Basic and acidic residues" evidence="2">
    <location>
        <begin position="1"/>
        <end position="11"/>
    </location>
</feature>
<feature type="domain" description="C2H2-type" evidence="3">
    <location>
        <begin position="52"/>
        <end position="75"/>
    </location>
</feature>
<evidence type="ECO:0000256" key="2">
    <source>
        <dbReference type="SAM" id="MobiDB-lite"/>
    </source>
</evidence>
<protein>
    <recommendedName>
        <fullName evidence="3">C2H2-type domain-containing protein</fullName>
    </recommendedName>
</protein>
<comment type="caution">
    <text evidence="4">The sequence shown here is derived from an EMBL/GenBank/DDBJ whole genome shotgun (WGS) entry which is preliminary data.</text>
</comment>
<evidence type="ECO:0000256" key="1">
    <source>
        <dbReference type="PROSITE-ProRule" id="PRU00042"/>
    </source>
</evidence>
<name>A0ABQ9FS92_TEGGR</name>
<feature type="region of interest" description="Disordered" evidence="2">
    <location>
        <begin position="87"/>
        <end position="108"/>
    </location>
</feature>
<organism evidence="4 5">
    <name type="scientific">Tegillarca granosa</name>
    <name type="common">Malaysian cockle</name>
    <name type="synonym">Anadara granosa</name>
    <dbReference type="NCBI Taxonomy" id="220873"/>
    <lineage>
        <taxon>Eukaryota</taxon>
        <taxon>Metazoa</taxon>
        <taxon>Spiralia</taxon>
        <taxon>Lophotrochozoa</taxon>
        <taxon>Mollusca</taxon>
        <taxon>Bivalvia</taxon>
        <taxon>Autobranchia</taxon>
        <taxon>Pteriomorphia</taxon>
        <taxon>Arcoida</taxon>
        <taxon>Arcoidea</taxon>
        <taxon>Arcidae</taxon>
        <taxon>Tegillarca</taxon>
    </lineage>
</organism>
<dbReference type="EMBL" id="JARBDR010000141">
    <property type="protein sequence ID" value="KAJ8320133.1"/>
    <property type="molecule type" value="Genomic_DNA"/>
</dbReference>
<gene>
    <name evidence="4" type="ORF">KUTeg_001720</name>
</gene>
<feature type="region of interest" description="Disordered" evidence="2">
    <location>
        <begin position="1"/>
        <end position="50"/>
    </location>
</feature>
<feature type="compositionally biased region" description="Basic residues" evidence="2">
    <location>
        <begin position="31"/>
        <end position="48"/>
    </location>
</feature>
<dbReference type="Proteomes" id="UP001217089">
    <property type="component" value="Unassembled WGS sequence"/>
</dbReference>
<evidence type="ECO:0000313" key="4">
    <source>
        <dbReference type="EMBL" id="KAJ8320133.1"/>
    </source>
</evidence>
<dbReference type="InterPro" id="IPR013087">
    <property type="entry name" value="Znf_C2H2_type"/>
</dbReference>
<keyword evidence="1" id="KW-0479">Metal-binding</keyword>
<sequence>MKRHVKQDINRSHATFVRTLRHSNVDDKSFPKKRTRKQLPSPKNKKTKPSIYQCRRCESRFSDRHQLYIHAMQEHYQIGGALQQIPWNEPPWEREDGSIDERLREVYQ</sequence>
<keyword evidence="1" id="KW-0863">Zinc-finger</keyword>
<feature type="compositionally biased region" description="Basic and acidic residues" evidence="2">
    <location>
        <begin position="91"/>
        <end position="108"/>
    </location>
</feature>
<dbReference type="PROSITE" id="PS00028">
    <property type="entry name" value="ZINC_FINGER_C2H2_1"/>
    <property type="match status" value="1"/>
</dbReference>
<feature type="non-terminal residue" evidence="4">
    <location>
        <position position="108"/>
    </location>
</feature>
<keyword evidence="1" id="KW-0862">Zinc</keyword>
<evidence type="ECO:0000313" key="5">
    <source>
        <dbReference type="Proteomes" id="UP001217089"/>
    </source>
</evidence>